<evidence type="ECO:0000313" key="3">
    <source>
        <dbReference type="EMBL" id="CAI9293464.1"/>
    </source>
</evidence>
<dbReference type="GO" id="GO:0007165">
    <property type="term" value="P:signal transduction"/>
    <property type="evidence" value="ECO:0007669"/>
    <property type="project" value="InterPro"/>
</dbReference>
<gene>
    <name evidence="3" type="ORF">LSALG_LOCUS32488</name>
</gene>
<dbReference type="InterPro" id="IPR035897">
    <property type="entry name" value="Toll_tir_struct_dom_sf"/>
</dbReference>
<dbReference type="Pfam" id="PF01582">
    <property type="entry name" value="TIR"/>
    <property type="match status" value="1"/>
</dbReference>
<evidence type="ECO:0000259" key="2">
    <source>
        <dbReference type="PROSITE" id="PS50104"/>
    </source>
</evidence>
<dbReference type="PANTHER" id="PTHR32009:SF133">
    <property type="entry name" value="TIR DOMAIN-CONTAINING PROTEIN"/>
    <property type="match status" value="1"/>
</dbReference>
<feature type="domain" description="TIR" evidence="2">
    <location>
        <begin position="117"/>
        <end position="270"/>
    </location>
</feature>
<dbReference type="PROSITE" id="PS50104">
    <property type="entry name" value="TIR"/>
    <property type="match status" value="1"/>
</dbReference>
<reference evidence="3" key="1">
    <citation type="submission" date="2023-04" db="EMBL/GenBank/DDBJ databases">
        <authorList>
            <person name="Vijverberg K."/>
            <person name="Xiong W."/>
            <person name="Schranz E."/>
        </authorList>
    </citation>
    <scope>NUCLEOTIDE SEQUENCE</scope>
</reference>
<accession>A0AA35ZJU4</accession>
<dbReference type="SMART" id="SM00255">
    <property type="entry name" value="TIR"/>
    <property type="match status" value="1"/>
</dbReference>
<keyword evidence="4" id="KW-1185">Reference proteome</keyword>
<dbReference type="FunFam" id="3.40.50.10140:FF:000007">
    <property type="entry name" value="Disease resistance protein (TIR-NBS-LRR class)"/>
    <property type="match status" value="1"/>
</dbReference>
<dbReference type="Gene3D" id="3.40.50.10140">
    <property type="entry name" value="Toll/interleukin-1 receptor homology (TIR) domain"/>
    <property type="match status" value="1"/>
</dbReference>
<evidence type="ECO:0000313" key="4">
    <source>
        <dbReference type="Proteomes" id="UP001177003"/>
    </source>
</evidence>
<protein>
    <recommendedName>
        <fullName evidence="2">TIR domain-containing protein</fullName>
    </recommendedName>
</protein>
<dbReference type="EMBL" id="OX465083">
    <property type="protein sequence ID" value="CAI9293464.1"/>
    <property type="molecule type" value="Genomic_DNA"/>
</dbReference>
<organism evidence="3 4">
    <name type="scientific">Lactuca saligna</name>
    <name type="common">Willowleaf lettuce</name>
    <dbReference type="NCBI Taxonomy" id="75948"/>
    <lineage>
        <taxon>Eukaryota</taxon>
        <taxon>Viridiplantae</taxon>
        <taxon>Streptophyta</taxon>
        <taxon>Embryophyta</taxon>
        <taxon>Tracheophyta</taxon>
        <taxon>Spermatophyta</taxon>
        <taxon>Magnoliopsida</taxon>
        <taxon>eudicotyledons</taxon>
        <taxon>Gunneridae</taxon>
        <taxon>Pentapetalae</taxon>
        <taxon>asterids</taxon>
        <taxon>campanulids</taxon>
        <taxon>Asterales</taxon>
        <taxon>Asteraceae</taxon>
        <taxon>Cichorioideae</taxon>
        <taxon>Cichorieae</taxon>
        <taxon>Lactucinae</taxon>
        <taxon>Lactuca</taxon>
    </lineage>
</organism>
<name>A0AA35ZJU4_LACSI</name>
<sequence length="270" mass="30565">MSFSISINKIFDDANRCGCGRLYRIWTSRTEDCSVKKVKKIQGLFEEMVVCLCDRKYGISLIRSVTTQADKNEKFWCFIGVNGLWDTKTSYSILTHSISMASSSSSSIMASPGANASSYDVFLSFRGEDTRHNFTDHLYERLRTAGILTFRDEEEIERGEKVKPEIENAIKGSRASIVVLSENYATSTWCLDELYLILQQRREGDHFVLPVFYKVDPSDVGKQHKTFAIEVKASSRWTDQNVNLWKEALTEVAGLAGEVLSRYASLSLSL</sequence>
<dbReference type="Proteomes" id="UP001177003">
    <property type="component" value="Chromosome 7"/>
</dbReference>
<dbReference type="AlphaFoldDB" id="A0AA35ZJU4"/>
<evidence type="ECO:0000256" key="1">
    <source>
        <dbReference type="ARBA" id="ARBA00023027"/>
    </source>
</evidence>
<dbReference type="InterPro" id="IPR000157">
    <property type="entry name" value="TIR_dom"/>
</dbReference>
<dbReference type="SUPFAM" id="SSF52200">
    <property type="entry name" value="Toll/Interleukin receptor TIR domain"/>
    <property type="match status" value="1"/>
</dbReference>
<proteinExistence type="predicted"/>
<keyword evidence="1" id="KW-0520">NAD</keyword>
<dbReference type="PANTHER" id="PTHR32009">
    <property type="entry name" value="TMV RESISTANCE PROTEIN N-LIKE"/>
    <property type="match status" value="1"/>
</dbReference>